<proteinExistence type="predicted"/>
<dbReference type="Proteomes" id="UP000221961">
    <property type="component" value="Chromosome"/>
</dbReference>
<evidence type="ECO:0000313" key="1">
    <source>
        <dbReference type="EMBL" id="ATL67384.1"/>
    </source>
</evidence>
<accession>A0A291RJP7</accession>
<organism evidence="1 2">
    <name type="scientific">Nocardia terpenica</name>
    <dbReference type="NCBI Taxonomy" id="455432"/>
    <lineage>
        <taxon>Bacteria</taxon>
        <taxon>Bacillati</taxon>
        <taxon>Actinomycetota</taxon>
        <taxon>Actinomycetes</taxon>
        <taxon>Mycobacteriales</taxon>
        <taxon>Nocardiaceae</taxon>
        <taxon>Nocardia</taxon>
    </lineage>
</organism>
<evidence type="ECO:0000313" key="2">
    <source>
        <dbReference type="Proteomes" id="UP000221961"/>
    </source>
</evidence>
<sequence length="247" mass="25720">MLRDPAFDDYACFRVGVAPFLPEDASGAGLEGLGQELQACVDGLDIAVPERQFRDAGATEAAAFAAQAVVAVTGKGAGGPAVYGGAFGPAGYAQRSSYFADGVLVVIVPVDDQFRPESAGVVTLTFGEFVFVRFSDSAWERPVFAWRRPTFRDHLRNVLAFTWFRNTCFDDGSVGFVAVPQVAELGEGGGVGLEPQGIGDLGDDQPGLVVGSGLEAAQFLFGVAKVLRLDEGADGFDRGGGVVIGCG</sequence>
<dbReference type="KEGG" id="ntp:CRH09_15435"/>
<protein>
    <submittedName>
        <fullName evidence="1">Uncharacterized protein</fullName>
    </submittedName>
</protein>
<gene>
    <name evidence="1" type="ORF">CRH09_15435</name>
</gene>
<dbReference type="AlphaFoldDB" id="A0A291RJP7"/>
<reference evidence="1 2" key="1">
    <citation type="submission" date="2017-10" db="EMBL/GenBank/DDBJ databases">
        <title>Comparative genomics between pathogenic Norcardia.</title>
        <authorList>
            <person name="Zeng L."/>
        </authorList>
    </citation>
    <scope>NUCLEOTIDE SEQUENCE [LARGE SCALE GENOMIC DNA]</scope>
    <source>
        <strain evidence="1 2">NC_YFY_NT001</strain>
    </source>
</reference>
<name>A0A291RJP7_9NOCA</name>
<dbReference type="EMBL" id="CP023778">
    <property type="protein sequence ID" value="ATL67384.1"/>
    <property type="molecule type" value="Genomic_DNA"/>
</dbReference>